<dbReference type="PANTHER" id="PTHR42790:SF19">
    <property type="entry name" value="KYNURENINE_ALPHA-AMINOADIPATE AMINOTRANSFERASE, MITOCHONDRIAL"/>
    <property type="match status" value="1"/>
</dbReference>
<dbReference type="EC" id="2.6.1.39" evidence="8"/>
<dbReference type="KEGG" id="obg:Verru16b_03350"/>
<evidence type="ECO:0000256" key="2">
    <source>
        <dbReference type="ARBA" id="ARBA00007441"/>
    </source>
</evidence>
<name>A0A1D8AZF1_9BACT</name>
<dbReference type="PATRIC" id="fig|1838286.3.peg.3390"/>
<evidence type="ECO:0000313" key="8">
    <source>
        <dbReference type="EMBL" id="AOS46251.1"/>
    </source>
</evidence>
<dbReference type="EMBL" id="CP016094">
    <property type="protein sequence ID" value="AOS46251.1"/>
    <property type="molecule type" value="Genomic_DNA"/>
</dbReference>
<evidence type="ECO:0000256" key="1">
    <source>
        <dbReference type="ARBA" id="ARBA00001933"/>
    </source>
</evidence>
<dbReference type="InterPro" id="IPR004839">
    <property type="entry name" value="Aminotransferase_I/II_large"/>
</dbReference>
<comment type="similarity">
    <text evidence="2">Belongs to the class-I pyridoxal-phosphate-dependent aminotransferase family.</text>
</comment>
<dbReference type="GO" id="GO:1901605">
    <property type="term" value="P:alpha-amino acid metabolic process"/>
    <property type="evidence" value="ECO:0007669"/>
    <property type="project" value="TreeGrafter"/>
</dbReference>
<dbReference type="CDD" id="cd00609">
    <property type="entry name" value="AAT_like"/>
    <property type="match status" value="1"/>
</dbReference>
<dbReference type="STRING" id="1838286.Verru16b_03350"/>
<dbReference type="PANTHER" id="PTHR42790">
    <property type="entry name" value="AMINOTRANSFERASE"/>
    <property type="match status" value="1"/>
</dbReference>
<dbReference type="Pfam" id="PF00155">
    <property type="entry name" value="Aminotran_1_2"/>
    <property type="match status" value="1"/>
</dbReference>
<dbReference type="AlphaFoldDB" id="A0A1D8AZF1"/>
<dbReference type="FunFam" id="3.40.640.10:FF:000053">
    <property type="entry name" value="Aminotransferase, class I"/>
    <property type="match status" value="1"/>
</dbReference>
<dbReference type="RefSeq" id="WP_069963325.1">
    <property type="nucleotide sequence ID" value="NZ_CP016094.1"/>
</dbReference>
<keyword evidence="6" id="KW-0663">Pyridoxal phosphate</keyword>
<dbReference type="InterPro" id="IPR015424">
    <property type="entry name" value="PyrdxlP-dep_Trfase"/>
</dbReference>
<protein>
    <submittedName>
        <fullName evidence="8">2-aminoadipate transaminase</fullName>
        <ecNumber evidence="8">2.6.1.39</ecNumber>
    </submittedName>
</protein>
<evidence type="ECO:0000256" key="5">
    <source>
        <dbReference type="ARBA" id="ARBA00022679"/>
    </source>
</evidence>
<dbReference type="InterPro" id="IPR050859">
    <property type="entry name" value="Class-I_PLP-dep_aminotransf"/>
</dbReference>
<accession>A0A1D8AZF1</accession>
<keyword evidence="4 8" id="KW-0032">Aminotransferase</keyword>
<evidence type="ECO:0000259" key="7">
    <source>
        <dbReference type="Pfam" id="PF00155"/>
    </source>
</evidence>
<organism evidence="8 9">
    <name type="scientific">Lacunisphaera limnophila</name>
    <dbReference type="NCBI Taxonomy" id="1838286"/>
    <lineage>
        <taxon>Bacteria</taxon>
        <taxon>Pseudomonadati</taxon>
        <taxon>Verrucomicrobiota</taxon>
        <taxon>Opitutia</taxon>
        <taxon>Opitutales</taxon>
        <taxon>Opitutaceae</taxon>
        <taxon>Lacunisphaera</taxon>
    </lineage>
</organism>
<evidence type="ECO:0000313" key="9">
    <source>
        <dbReference type="Proteomes" id="UP000095228"/>
    </source>
</evidence>
<dbReference type="InterPro" id="IPR015422">
    <property type="entry name" value="PyrdxlP-dep_Trfase_small"/>
</dbReference>
<dbReference type="InterPro" id="IPR015421">
    <property type="entry name" value="PyrdxlP-dep_Trfase_major"/>
</dbReference>
<comment type="cofactor">
    <cofactor evidence="1">
        <name>pyridoxal 5'-phosphate</name>
        <dbReference type="ChEBI" id="CHEBI:597326"/>
    </cofactor>
</comment>
<evidence type="ECO:0000256" key="4">
    <source>
        <dbReference type="ARBA" id="ARBA00022576"/>
    </source>
</evidence>
<keyword evidence="5 8" id="KW-0808">Transferase</keyword>
<keyword evidence="9" id="KW-1185">Reference proteome</keyword>
<comment type="subunit">
    <text evidence="3">Homodimer.</text>
</comment>
<evidence type="ECO:0000256" key="6">
    <source>
        <dbReference type="ARBA" id="ARBA00022898"/>
    </source>
</evidence>
<dbReference type="GO" id="GO:0030170">
    <property type="term" value="F:pyridoxal phosphate binding"/>
    <property type="evidence" value="ECO:0007669"/>
    <property type="project" value="InterPro"/>
</dbReference>
<reference evidence="8 9" key="1">
    <citation type="submission" date="2016-06" db="EMBL/GenBank/DDBJ databases">
        <title>Three novel species with peptidoglycan cell walls form the new genus Lacunisphaera gen. nov. in the family Opitutaceae of the verrucomicrobial subdivision 4.</title>
        <authorList>
            <person name="Rast P."/>
            <person name="Gloeckner I."/>
            <person name="Jogler M."/>
            <person name="Boedeker C."/>
            <person name="Jeske O."/>
            <person name="Wiegand S."/>
            <person name="Reinhardt R."/>
            <person name="Schumann P."/>
            <person name="Rohde M."/>
            <person name="Spring S."/>
            <person name="Gloeckner F.O."/>
            <person name="Jogler C."/>
        </authorList>
    </citation>
    <scope>NUCLEOTIDE SEQUENCE [LARGE SCALE GENOMIC DNA]</scope>
    <source>
        <strain evidence="8 9">IG16b</strain>
    </source>
</reference>
<gene>
    <name evidence="8" type="primary">lysN</name>
    <name evidence="8" type="ORF">Verru16b_03350</name>
</gene>
<evidence type="ECO:0000256" key="3">
    <source>
        <dbReference type="ARBA" id="ARBA00011738"/>
    </source>
</evidence>
<dbReference type="GO" id="GO:0047536">
    <property type="term" value="F:2-aminoadipate transaminase activity"/>
    <property type="evidence" value="ECO:0007669"/>
    <property type="project" value="UniProtKB-EC"/>
</dbReference>
<dbReference type="Gene3D" id="3.90.1150.10">
    <property type="entry name" value="Aspartate Aminotransferase, domain 1"/>
    <property type="match status" value="1"/>
</dbReference>
<feature type="domain" description="Aminotransferase class I/classII large" evidence="7">
    <location>
        <begin position="44"/>
        <end position="387"/>
    </location>
</feature>
<dbReference type="Gene3D" id="3.40.640.10">
    <property type="entry name" value="Type I PLP-dependent aspartate aminotransferase-like (Major domain)"/>
    <property type="match status" value="1"/>
</dbReference>
<dbReference type="SUPFAM" id="SSF53383">
    <property type="entry name" value="PLP-dependent transferases"/>
    <property type="match status" value="1"/>
</dbReference>
<proteinExistence type="inferred from homology"/>
<dbReference type="Proteomes" id="UP000095228">
    <property type="component" value="Chromosome"/>
</dbReference>
<sequence>MSDPLPLFARRMDQMRPSTIREILKVTAQPDVISFAGGLPAPELFPVAEVRAAADEVLAEHGSRALQYGQSEGYPLLRGWIAEEMARRGIKAAADDVLVTNGSQQVLDLAGKLFLNPGDVVLTENPTYLAAIQAFQTFEAKFVPVPTDEHGLIPEALPELIRQHRPKFLYTIPNFQNPTGITLSAARRQALARIAAEHNLMVMEDDPYGKLRYRGTEIPPVKHWDEAGRVMYASTFSKTIAPGLRLGWVVAPPEVFSRMLILKQASDLHTSSFDQLVAYTYLTRHDQAAHLEKIRRAYGERYEVLDGALRSAMPPGFSWTKPEGGMFLWITGPDQLDALELLQRAIRNKVAFVPGRDFFPAEGGRNFLRLNYSNATPERIREGVGRLAALCRG</sequence>